<accession>A0A140E3U3</accession>
<evidence type="ECO:0000259" key="7">
    <source>
        <dbReference type="PROSITE" id="PS51007"/>
    </source>
</evidence>
<evidence type="ECO:0000256" key="3">
    <source>
        <dbReference type="ARBA" id="ARBA00022723"/>
    </source>
</evidence>
<name>A0A140E3U3_9GAMM</name>
<protein>
    <recommendedName>
        <fullName evidence="7">Cytochrome c domain-containing protein</fullName>
    </recommendedName>
</protein>
<gene>
    <name evidence="8" type="ORF">JT25_000980</name>
</gene>
<evidence type="ECO:0000313" key="8">
    <source>
        <dbReference type="EMBL" id="AMK75067.1"/>
    </source>
</evidence>
<evidence type="ECO:0000256" key="2">
    <source>
        <dbReference type="ARBA" id="ARBA00022617"/>
    </source>
</evidence>
<dbReference type="PROSITE" id="PS51007">
    <property type="entry name" value="CYTC"/>
    <property type="match status" value="1"/>
</dbReference>
<dbReference type="STRING" id="1538553.JT25_000980"/>
<evidence type="ECO:0000256" key="1">
    <source>
        <dbReference type="ARBA" id="ARBA00022448"/>
    </source>
</evidence>
<dbReference type="InterPro" id="IPR050597">
    <property type="entry name" value="Cytochrome_c_Oxidase_Subunit"/>
</dbReference>
<evidence type="ECO:0000256" key="4">
    <source>
        <dbReference type="ARBA" id="ARBA00022982"/>
    </source>
</evidence>
<dbReference type="Gene3D" id="1.10.760.10">
    <property type="entry name" value="Cytochrome c-like domain"/>
    <property type="match status" value="1"/>
</dbReference>
<dbReference type="SUPFAM" id="SSF46626">
    <property type="entry name" value="Cytochrome c"/>
    <property type="match status" value="1"/>
</dbReference>
<organism evidence="8 9">
    <name type="scientific">Methylomonas denitrificans</name>
    <dbReference type="NCBI Taxonomy" id="1538553"/>
    <lineage>
        <taxon>Bacteria</taxon>
        <taxon>Pseudomonadati</taxon>
        <taxon>Pseudomonadota</taxon>
        <taxon>Gammaproteobacteria</taxon>
        <taxon>Methylococcales</taxon>
        <taxon>Methylococcaceae</taxon>
        <taxon>Methylomonas</taxon>
    </lineage>
</organism>
<dbReference type="PANTHER" id="PTHR33751:SF9">
    <property type="entry name" value="CYTOCHROME C4"/>
    <property type="match status" value="1"/>
</dbReference>
<keyword evidence="5 6" id="KW-0408">Iron</keyword>
<dbReference type="OrthoDB" id="188778at2"/>
<reference evidence="8 9" key="1">
    <citation type="journal article" date="2015" name="Environ. Microbiol.">
        <title>Methane oxidation coupled to nitrate reduction under hypoxia by the Gammaproteobacterium Methylomonas denitrificans, sp. nov. type strain FJG1.</title>
        <authorList>
            <person name="Kits K.D."/>
            <person name="Klotz M.G."/>
            <person name="Stein L.Y."/>
        </authorList>
    </citation>
    <scope>NUCLEOTIDE SEQUENCE [LARGE SCALE GENOMIC DNA]</scope>
    <source>
        <strain evidence="8 9">FJG1</strain>
    </source>
</reference>
<sequence length="97" mass="10538">MKRICYAAAPVAGSLNSIAHAEIDARAIAFNCRNCHAESQPGSESSIPSLENLSAQQIRQALLDFKYDKKPATLMPRLAKGYSDAELAAVAEYLNRN</sequence>
<proteinExistence type="predicted"/>
<dbReference type="Proteomes" id="UP000030512">
    <property type="component" value="Chromosome"/>
</dbReference>
<evidence type="ECO:0000313" key="9">
    <source>
        <dbReference type="Proteomes" id="UP000030512"/>
    </source>
</evidence>
<keyword evidence="3 6" id="KW-0479">Metal-binding</keyword>
<dbReference type="InterPro" id="IPR036909">
    <property type="entry name" value="Cyt_c-like_dom_sf"/>
</dbReference>
<keyword evidence="1" id="KW-0813">Transport</keyword>
<keyword evidence="9" id="KW-1185">Reference proteome</keyword>
<dbReference type="GO" id="GO:0009055">
    <property type="term" value="F:electron transfer activity"/>
    <property type="evidence" value="ECO:0007669"/>
    <property type="project" value="InterPro"/>
</dbReference>
<dbReference type="AlphaFoldDB" id="A0A140E3U3"/>
<evidence type="ECO:0000256" key="5">
    <source>
        <dbReference type="ARBA" id="ARBA00023004"/>
    </source>
</evidence>
<evidence type="ECO:0000256" key="6">
    <source>
        <dbReference type="PROSITE-ProRule" id="PRU00433"/>
    </source>
</evidence>
<dbReference type="KEGG" id="mdn:JT25_000980"/>
<dbReference type="EMBL" id="CP014476">
    <property type="protein sequence ID" value="AMK75067.1"/>
    <property type="molecule type" value="Genomic_DNA"/>
</dbReference>
<dbReference type="GO" id="GO:0020037">
    <property type="term" value="F:heme binding"/>
    <property type="evidence" value="ECO:0007669"/>
    <property type="project" value="InterPro"/>
</dbReference>
<feature type="domain" description="Cytochrome c" evidence="7">
    <location>
        <begin position="8"/>
        <end position="97"/>
    </location>
</feature>
<dbReference type="GO" id="GO:0046872">
    <property type="term" value="F:metal ion binding"/>
    <property type="evidence" value="ECO:0007669"/>
    <property type="project" value="UniProtKB-KW"/>
</dbReference>
<dbReference type="RefSeq" id="WP_052142047.1">
    <property type="nucleotide sequence ID" value="NZ_CP014476.1"/>
</dbReference>
<keyword evidence="4" id="KW-0249">Electron transport</keyword>
<dbReference type="PANTHER" id="PTHR33751">
    <property type="entry name" value="CBB3-TYPE CYTOCHROME C OXIDASE SUBUNIT FIXP"/>
    <property type="match status" value="1"/>
</dbReference>
<dbReference type="InterPro" id="IPR009056">
    <property type="entry name" value="Cyt_c-like_dom"/>
</dbReference>
<keyword evidence="2 6" id="KW-0349">Heme</keyword>